<evidence type="ECO:0000259" key="4">
    <source>
        <dbReference type="Pfam" id="PF01420"/>
    </source>
</evidence>
<evidence type="ECO:0000313" key="6">
    <source>
        <dbReference type="Proteomes" id="UP000248291"/>
    </source>
</evidence>
<dbReference type="RefSeq" id="WP_225877658.1">
    <property type="nucleotide sequence ID" value="NZ_BGKA01000300.1"/>
</dbReference>
<keyword evidence="5" id="KW-0540">Nuclease</keyword>
<name>A0AAN4QCH2_PSESF</name>
<dbReference type="EMBL" id="BGKA01000300">
    <property type="protein sequence ID" value="GBH21532.1"/>
    <property type="molecule type" value="Genomic_DNA"/>
</dbReference>
<evidence type="ECO:0000256" key="2">
    <source>
        <dbReference type="ARBA" id="ARBA00022747"/>
    </source>
</evidence>
<evidence type="ECO:0000313" key="5">
    <source>
        <dbReference type="EMBL" id="GBH21532.1"/>
    </source>
</evidence>
<comment type="caution">
    <text evidence="5">The sequence shown here is derived from an EMBL/GenBank/DDBJ whole genome shotgun (WGS) entry which is preliminary data.</text>
</comment>
<dbReference type="Proteomes" id="UP000248291">
    <property type="component" value="Unassembled WGS sequence"/>
</dbReference>
<keyword evidence="5" id="KW-0378">Hydrolase</keyword>
<comment type="similarity">
    <text evidence="1">Belongs to the type-I restriction system S methylase family.</text>
</comment>
<dbReference type="GO" id="GO:0004519">
    <property type="term" value="F:endonuclease activity"/>
    <property type="evidence" value="ECO:0007669"/>
    <property type="project" value="UniProtKB-KW"/>
</dbReference>
<evidence type="ECO:0000256" key="1">
    <source>
        <dbReference type="ARBA" id="ARBA00010923"/>
    </source>
</evidence>
<dbReference type="Gene3D" id="3.90.220.20">
    <property type="entry name" value="DNA methylase specificity domains"/>
    <property type="match status" value="2"/>
</dbReference>
<dbReference type="GO" id="GO:0009307">
    <property type="term" value="P:DNA restriction-modification system"/>
    <property type="evidence" value="ECO:0007669"/>
    <property type="project" value="UniProtKB-KW"/>
</dbReference>
<dbReference type="Pfam" id="PF01420">
    <property type="entry name" value="Methylase_S"/>
    <property type="match status" value="1"/>
</dbReference>
<dbReference type="SUPFAM" id="SSF116734">
    <property type="entry name" value="DNA methylase specificity domain"/>
    <property type="match status" value="2"/>
</dbReference>
<keyword evidence="2" id="KW-0680">Restriction system</keyword>
<keyword evidence="3" id="KW-0238">DNA-binding</keyword>
<dbReference type="PANTHER" id="PTHR30408:SF13">
    <property type="entry name" value="TYPE I RESTRICTION ENZYME HINDI SPECIFICITY SUBUNIT"/>
    <property type="match status" value="1"/>
</dbReference>
<dbReference type="InterPro" id="IPR044946">
    <property type="entry name" value="Restrct_endonuc_typeI_TRD_sf"/>
</dbReference>
<reference evidence="5 6" key="1">
    <citation type="submission" date="2018-04" db="EMBL/GenBank/DDBJ databases">
        <title>Draft genome sequence of Pseudomonas syringae pv. actinidiae biovar 3 strains isolated from kiwifruit in Kagawa prefecture.</title>
        <authorList>
            <person name="Tabuchi M."/>
            <person name="Saito M."/>
            <person name="Fujiwara S."/>
            <person name="Sasa N."/>
            <person name="Akimitsu K."/>
            <person name="Gomi K."/>
            <person name="Konishi-Sugita S."/>
            <person name="Hamano K."/>
            <person name="Kataoka I."/>
        </authorList>
    </citation>
    <scope>NUCLEOTIDE SEQUENCE [LARGE SCALE GENOMIC DNA]</scope>
    <source>
        <strain evidence="5 6">MAFF212211</strain>
    </source>
</reference>
<protein>
    <submittedName>
        <fullName evidence="5">Restriction endonuclease S subunit</fullName>
    </submittedName>
</protein>
<evidence type="ECO:0000256" key="3">
    <source>
        <dbReference type="ARBA" id="ARBA00023125"/>
    </source>
</evidence>
<dbReference type="PANTHER" id="PTHR30408">
    <property type="entry name" value="TYPE-1 RESTRICTION ENZYME ECOKI SPECIFICITY PROTEIN"/>
    <property type="match status" value="1"/>
</dbReference>
<sequence>MSFDLPTLPAHWSYVPLGQLAQKNSVTYGVVQPGTHFLEGVPIVRVNNFSDGRIECSDLMRIDPAIDAKYSRTRLKGGEVLLTLVGSVGQVAVASKKLKGFNVARAVAVIHPIDSVEAEWIALCLRSPLSKHLLGSRANTTVQTTINLKDLRELPIPFPPESERKEITAALGALDSCIAVLHETNATLQSIAQTIFKSWFVDFNPVHAKSESRAPSYIDTGTADLFPNDFESSALGQVPKGWKFGILGDIAQTVTRKATVSEFNDQLNYVGLEHIPRKSLSLINWGCADGLASSKSVFSKTDILFGKLRPYFHKVVIAPIDGVCSTDVLVCQPKVNDYYGIVLMHLFSESLISYANRLSNGAKMPRVSWKDLAAYPMCIPPSDIAMSFNSVILPMVGEIISNIEQIQTVIQLRETLLPKLISGEVRLQGGETIVDGAVYA</sequence>
<accession>A0AAN4QCH2</accession>
<dbReference type="CDD" id="cd17256">
    <property type="entry name" value="RMtype1_S_EcoJA65PI-TRD1-CR1_like"/>
    <property type="match status" value="1"/>
</dbReference>
<dbReference type="GO" id="GO:0003677">
    <property type="term" value="F:DNA binding"/>
    <property type="evidence" value="ECO:0007669"/>
    <property type="project" value="UniProtKB-KW"/>
</dbReference>
<dbReference type="InterPro" id="IPR052021">
    <property type="entry name" value="Type-I_RS_S_subunit"/>
</dbReference>
<keyword evidence="5" id="KW-0255">Endonuclease</keyword>
<feature type="domain" description="Type I restriction modification DNA specificity" evidence="4">
    <location>
        <begin position="41"/>
        <end position="188"/>
    </location>
</feature>
<organism evidence="5 6">
    <name type="scientific">Pseudomonas syringae pv. actinidiae</name>
    <dbReference type="NCBI Taxonomy" id="103796"/>
    <lineage>
        <taxon>Bacteria</taxon>
        <taxon>Pseudomonadati</taxon>
        <taxon>Pseudomonadota</taxon>
        <taxon>Gammaproteobacteria</taxon>
        <taxon>Pseudomonadales</taxon>
        <taxon>Pseudomonadaceae</taxon>
        <taxon>Pseudomonas</taxon>
        <taxon>Pseudomonas syringae</taxon>
    </lineage>
</organism>
<dbReference type="AlphaFoldDB" id="A0AAN4QCH2"/>
<dbReference type="InterPro" id="IPR000055">
    <property type="entry name" value="Restrct_endonuc_typeI_TRD"/>
</dbReference>
<gene>
    <name evidence="5" type="ORF">KPSA3_07580</name>
</gene>
<proteinExistence type="inferred from homology"/>